<organism evidence="1 2">
    <name type="scientific">Paenibacillus lycopersici</name>
    <dbReference type="NCBI Taxonomy" id="2704462"/>
    <lineage>
        <taxon>Bacteria</taxon>
        <taxon>Bacillati</taxon>
        <taxon>Bacillota</taxon>
        <taxon>Bacilli</taxon>
        <taxon>Bacillales</taxon>
        <taxon>Paenibacillaceae</taxon>
        <taxon>Paenibacillus</taxon>
    </lineage>
</organism>
<dbReference type="InterPro" id="IPR024984">
    <property type="entry name" value="DUF3888"/>
</dbReference>
<dbReference type="EMBL" id="CP048209">
    <property type="protein sequence ID" value="QHT64155.1"/>
    <property type="molecule type" value="Genomic_DNA"/>
</dbReference>
<protein>
    <submittedName>
        <fullName evidence="1">DUF3888 domain-containing protein</fullName>
    </submittedName>
</protein>
<sequence length="105" mass="11851">MLLLLLLPHMEHELAKGYADVLKSPPMLYPYYVDVVNTERLNGFRGFSLRIVLDAVPTVGPHIAVGEDKFTFDISPIADVKLVRYEHVKGPDPSSFPPNYKDLLK</sequence>
<keyword evidence="2" id="KW-1185">Reference proteome</keyword>
<dbReference type="KEGG" id="plyc:GXP70_26925"/>
<dbReference type="AlphaFoldDB" id="A0A6C0G8Q9"/>
<evidence type="ECO:0000313" key="1">
    <source>
        <dbReference type="EMBL" id="QHT64155.1"/>
    </source>
</evidence>
<name>A0A6C0G8Q9_9BACL</name>
<dbReference type="Pfam" id="PF13027">
    <property type="entry name" value="DUF3888"/>
    <property type="match status" value="1"/>
</dbReference>
<accession>A0A6C0G8Q9</accession>
<reference evidence="1 2" key="1">
    <citation type="submission" date="2020-01" db="EMBL/GenBank/DDBJ databases">
        <title>Paenibacillus sp. nov., isolated from tomato rhizosphere.</title>
        <authorList>
            <person name="Weon H.-Y."/>
            <person name="Lee S.A."/>
        </authorList>
    </citation>
    <scope>NUCLEOTIDE SEQUENCE [LARGE SCALE GENOMIC DNA]</scope>
    <source>
        <strain evidence="1 2">12200R-189</strain>
    </source>
</reference>
<evidence type="ECO:0000313" key="2">
    <source>
        <dbReference type="Proteomes" id="UP000476064"/>
    </source>
</evidence>
<dbReference type="Proteomes" id="UP000476064">
    <property type="component" value="Chromosome"/>
</dbReference>
<gene>
    <name evidence="1" type="ORF">GXP70_26925</name>
</gene>
<proteinExistence type="predicted"/>